<dbReference type="InterPro" id="IPR015424">
    <property type="entry name" value="PyrdxlP-dep_Trfase"/>
</dbReference>
<dbReference type="EC" id="2.6.1.9" evidence="6"/>
<name>A0A644YGJ9_9ZZZZ</name>
<dbReference type="PANTHER" id="PTHR42885">
    <property type="entry name" value="HISTIDINOL-PHOSPHATE AMINOTRANSFERASE-RELATED"/>
    <property type="match status" value="1"/>
</dbReference>
<proteinExistence type="predicted"/>
<accession>A0A644YGJ9</accession>
<gene>
    <name evidence="6" type="primary">hisC_37</name>
    <name evidence="6" type="ORF">SDC9_74093</name>
</gene>
<organism evidence="6">
    <name type="scientific">bioreactor metagenome</name>
    <dbReference type="NCBI Taxonomy" id="1076179"/>
    <lineage>
        <taxon>unclassified sequences</taxon>
        <taxon>metagenomes</taxon>
        <taxon>ecological metagenomes</taxon>
    </lineage>
</organism>
<dbReference type="InterPro" id="IPR015422">
    <property type="entry name" value="PyrdxlP-dep_Trfase_small"/>
</dbReference>
<keyword evidence="4" id="KW-0663">Pyridoxal phosphate</keyword>
<dbReference type="InterPro" id="IPR004839">
    <property type="entry name" value="Aminotransferase_I/II_large"/>
</dbReference>
<evidence type="ECO:0000256" key="2">
    <source>
        <dbReference type="ARBA" id="ARBA00022576"/>
    </source>
</evidence>
<evidence type="ECO:0000256" key="4">
    <source>
        <dbReference type="ARBA" id="ARBA00022898"/>
    </source>
</evidence>
<keyword evidence="2 6" id="KW-0032">Aminotransferase</keyword>
<dbReference type="InterPro" id="IPR001917">
    <property type="entry name" value="Aminotrans_II_pyridoxalP_BS"/>
</dbReference>
<dbReference type="PROSITE" id="PS00599">
    <property type="entry name" value="AA_TRANSFER_CLASS_2"/>
    <property type="match status" value="1"/>
</dbReference>
<protein>
    <submittedName>
        <fullName evidence="6">Histidinol-phosphate aminotransferase</fullName>
        <ecNumber evidence="6">2.6.1.9</ecNumber>
    </submittedName>
</protein>
<evidence type="ECO:0000256" key="3">
    <source>
        <dbReference type="ARBA" id="ARBA00022679"/>
    </source>
</evidence>
<evidence type="ECO:0000259" key="5">
    <source>
        <dbReference type="Pfam" id="PF00155"/>
    </source>
</evidence>
<dbReference type="GO" id="GO:0030170">
    <property type="term" value="F:pyridoxal phosphate binding"/>
    <property type="evidence" value="ECO:0007669"/>
    <property type="project" value="InterPro"/>
</dbReference>
<dbReference type="PANTHER" id="PTHR42885:SF2">
    <property type="entry name" value="HISTIDINOL-PHOSPHATE AMINOTRANSFERASE"/>
    <property type="match status" value="1"/>
</dbReference>
<dbReference type="Gene3D" id="3.40.640.10">
    <property type="entry name" value="Type I PLP-dependent aspartate aminotransferase-like (Major domain)"/>
    <property type="match status" value="1"/>
</dbReference>
<keyword evidence="3 6" id="KW-0808">Transferase</keyword>
<reference evidence="6" key="1">
    <citation type="submission" date="2019-08" db="EMBL/GenBank/DDBJ databases">
        <authorList>
            <person name="Kucharzyk K."/>
            <person name="Murdoch R.W."/>
            <person name="Higgins S."/>
            <person name="Loffler F."/>
        </authorList>
    </citation>
    <scope>NUCLEOTIDE SEQUENCE</scope>
</reference>
<comment type="cofactor">
    <cofactor evidence="1">
        <name>pyridoxal 5'-phosphate</name>
        <dbReference type="ChEBI" id="CHEBI:597326"/>
    </cofactor>
</comment>
<comment type="caution">
    <text evidence="6">The sequence shown here is derived from an EMBL/GenBank/DDBJ whole genome shotgun (WGS) entry which is preliminary data.</text>
</comment>
<dbReference type="CDD" id="cd00609">
    <property type="entry name" value="AAT_like"/>
    <property type="match status" value="1"/>
</dbReference>
<dbReference type="Pfam" id="PF00155">
    <property type="entry name" value="Aminotran_1_2"/>
    <property type="match status" value="1"/>
</dbReference>
<dbReference type="AlphaFoldDB" id="A0A644YGJ9"/>
<dbReference type="Gene3D" id="3.90.1150.10">
    <property type="entry name" value="Aspartate Aminotransferase, domain 1"/>
    <property type="match status" value="1"/>
</dbReference>
<evidence type="ECO:0000313" key="6">
    <source>
        <dbReference type="EMBL" id="MPM27580.1"/>
    </source>
</evidence>
<dbReference type="EMBL" id="VSSQ01005030">
    <property type="protein sequence ID" value="MPM27580.1"/>
    <property type="molecule type" value="Genomic_DNA"/>
</dbReference>
<evidence type="ECO:0000256" key="1">
    <source>
        <dbReference type="ARBA" id="ARBA00001933"/>
    </source>
</evidence>
<dbReference type="GO" id="GO:0004400">
    <property type="term" value="F:histidinol-phosphate transaminase activity"/>
    <property type="evidence" value="ECO:0007669"/>
    <property type="project" value="UniProtKB-EC"/>
</dbReference>
<sequence>MMKVRKEYLKETKSYAAHTPESTPNTLDCSQGVNPYGPPESALQAIRNFDPARVTAYPHSHAVHSAVIRYWHDFADLNPENILLADGSISALYLVNALFAAPDAQVVGFMPTFTDMVVSVGLNGMKYIGIPPADADYRLDVNAMLDAIHEKTSFVYIDNPNNPTGQLLPVSEIERIVKKAKQCDACVLIDEAYADFVDKSDSAMPLLTKYDNLIVLRTFSKGFGLAGLRAGYLVASPELVGLMAKASNPYTMNELTREAAAAAMSAVGYPTAHQKQISSVKEALRGVCGHSLTMLVTDDRVPICTLKHKDAVDLQALLCRQDILTVSGVEFDCMDASCVRLRVPREEETERLIRAVRKVDMGE</sequence>
<dbReference type="SUPFAM" id="SSF53383">
    <property type="entry name" value="PLP-dependent transferases"/>
    <property type="match status" value="1"/>
</dbReference>
<dbReference type="InterPro" id="IPR015421">
    <property type="entry name" value="PyrdxlP-dep_Trfase_major"/>
</dbReference>
<feature type="domain" description="Aminotransferase class I/classII large" evidence="5">
    <location>
        <begin position="28"/>
        <end position="355"/>
    </location>
</feature>